<evidence type="ECO:0000256" key="2">
    <source>
        <dbReference type="ARBA" id="ARBA00004141"/>
    </source>
</evidence>
<dbReference type="GO" id="GO:0016020">
    <property type="term" value="C:membrane"/>
    <property type="evidence" value="ECO:0007669"/>
    <property type="project" value="UniProtKB-SubCell"/>
</dbReference>
<evidence type="ECO:0000256" key="11">
    <source>
        <dbReference type="ARBA" id="ARBA00023136"/>
    </source>
</evidence>
<evidence type="ECO:0000256" key="7">
    <source>
        <dbReference type="ARBA" id="ARBA00022801"/>
    </source>
</evidence>
<keyword evidence="5 12" id="KW-0812">Transmembrane</keyword>
<dbReference type="GO" id="GO:0006508">
    <property type="term" value="P:proteolysis"/>
    <property type="evidence" value="ECO:0007669"/>
    <property type="project" value="UniProtKB-KW"/>
</dbReference>
<dbReference type="RefSeq" id="WP_045849802.1">
    <property type="nucleotide sequence ID" value="NZ_FTLX01000001.1"/>
</dbReference>
<feature type="domain" description="Peptidase M50" evidence="13">
    <location>
        <begin position="27"/>
        <end position="99"/>
    </location>
</feature>
<evidence type="ECO:0000256" key="3">
    <source>
        <dbReference type="ARBA" id="ARBA00007931"/>
    </source>
</evidence>
<name>A0A1N6PZC3_9BACI</name>
<feature type="transmembrane region" description="Helical" evidence="12">
    <location>
        <begin position="78"/>
        <end position="101"/>
    </location>
</feature>
<keyword evidence="6" id="KW-0479">Metal-binding</keyword>
<keyword evidence="10" id="KW-0482">Metalloprotease</keyword>
<comment type="similarity">
    <text evidence="3">Belongs to the peptidase M50B family.</text>
</comment>
<feature type="domain" description="Peptidase M50" evidence="13">
    <location>
        <begin position="106"/>
        <end position="148"/>
    </location>
</feature>
<sequence>MNNPVKVHPLTWLFGAAAALNGLFLEALTIGLMLLIHESGHALAAKAMGWRIQKMELLPFGGKLETDEHAGRPAGEEWLVVLAGPFMHVPILITMMALLHMDWIEASFYEWCFQMNAVLFLFNLLPVLPLDGGKMVQLLLCAGQPFFRAYKLSIFLSFTSLLFIVGFAALLLPFYAPFFLTISYITVQLLVMWKEKDVMLIRFLTARFYEPRSLKLLDVPLSKTEPLLQAVRTLRRNRTHVFQINSRIEVTEEQLLHSFFSGKKDVQDMIENID</sequence>
<keyword evidence="9 12" id="KW-1133">Transmembrane helix</keyword>
<feature type="transmembrane region" description="Helical" evidence="12">
    <location>
        <begin position="12"/>
        <end position="36"/>
    </location>
</feature>
<evidence type="ECO:0000313" key="15">
    <source>
        <dbReference type="EMBL" id="SIQ09569.1"/>
    </source>
</evidence>
<dbReference type="PANTHER" id="PTHR39188:SF3">
    <property type="entry name" value="STAGE IV SPORULATION PROTEIN FB"/>
    <property type="match status" value="1"/>
</dbReference>
<evidence type="ECO:0000256" key="8">
    <source>
        <dbReference type="ARBA" id="ARBA00022833"/>
    </source>
</evidence>
<dbReference type="Proteomes" id="UP000186385">
    <property type="component" value="Unassembled WGS sequence"/>
</dbReference>
<gene>
    <name evidence="14" type="ORF">B1B05_03340</name>
    <name evidence="15" type="ORF">SAMN05443094_101687</name>
</gene>
<evidence type="ECO:0000256" key="12">
    <source>
        <dbReference type="SAM" id="Phobius"/>
    </source>
</evidence>
<dbReference type="Proteomes" id="UP000215545">
    <property type="component" value="Unassembled WGS sequence"/>
</dbReference>
<evidence type="ECO:0000256" key="4">
    <source>
        <dbReference type="ARBA" id="ARBA00022670"/>
    </source>
</evidence>
<evidence type="ECO:0000256" key="1">
    <source>
        <dbReference type="ARBA" id="ARBA00001947"/>
    </source>
</evidence>
<dbReference type="EMBL" id="MWSK01000001">
    <property type="protein sequence ID" value="OXS80527.1"/>
    <property type="molecule type" value="Genomic_DNA"/>
</dbReference>
<keyword evidence="4" id="KW-0645">Protease</keyword>
<dbReference type="GO" id="GO:0008237">
    <property type="term" value="F:metallopeptidase activity"/>
    <property type="evidence" value="ECO:0007669"/>
    <property type="project" value="UniProtKB-KW"/>
</dbReference>
<evidence type="ECO:0000313" key="17">
    <source>
        <dbReference type="Proteomes" id="UP000215545"/>
    </source>
</evidence>
<evidence type="ECO:0000256" key="5">
    <source>
        <dbReference type="ARBA" id="ARBA00022692"/>
    </source>
</evidence>
<reference evidence="14" key="3">
    <citation type="submission" date="2017-03" db="EMBL/GenBank/DDBJ databases">
        <authorList>
            <person name="Dastager S.G."/>
            <person name="Neurgaonkar P.S."/>
            <person name="Dharne M.S."/>
        </authorList>
    </citation>
    <scope>NUCLEOTIDE SEQUENCE</scope>
    <source>
        <strain evidence="14">DSM 25145</strain>
    </source>
</reference>
<feature type="transmembrane region" description="Helical" evidence="12">
    <location>
        <begin position="149"/>
        <end position="168"/>
    </location>
</feature>
<evidence type="ECO:0000313" key="14">
    <source>
        <dbReference type="EMBL" id="OXS80527.1"/>
    </source>
</evidence>
<keyword evidence="17" id="KW-1185">Reference proteome</keyword>
<comment type="subcellular location">
    <subcellularLocation>
        <location evidence="2">Membrane</location>
        <topology evidence="2">Multi-pass membrane protein</topology>
    </subcellularLocation>
</comment>
<dbReference type="InterPro" id="IPR008915">
    <property type="entry name" value="Peptidase_M50"/>
</dbReference>
<dbReference type="PANTHER" id="PTHR39188">
    <property type="entry name" value="MEMBRANE-ASSOCIATED ZINC METALLOPROTEASE M50B"/>
    <property type="match status" value="1"/>
</dbReference>
<feature type="transmembrane region" description="Helical" evidence="12">
    <location>
        <begin position="107"/>
        <end position="128"/>
    </location>
</feature>
<dbReference type="OrthoDB" id="166377at2"/>
<comment type="cofactor">
    <cofactor evidence="1">
        <name>Zn(2+)</name>
        <dbReference type="ChEBI" id="CHEBI:29105"/>
    </cofactor>
</comment>
<dbReference type="AlphaFoldDB" id="A0A1N6PZC3"/>
<accession>A0A1N6PZC3</accession>
<evidence type="ECO:0000259" key="13">
    <source>
        <dbReference type="Pfam" id="PF02163"/>
    </source>
</evidence>
<keyword evidence="8" id="KW-0862">Zinc</keyword>
<organism evidence="15 16">
    <name type="scientific">Domibacillus enclensis</name>
    <dbReference type="NCBI Taxonomy" id="1017273"/>
    <lineage>
        <taxon>Bacteria</taxon>
        <taxon>Bacillati</taxon>
        <taxon>Bacillota</taxon>
        <taxon>Bacilli</taxon>
        <taxon>Bacillales</taxon>
        <taxon>Bacillaceae</taxon>
        <taxon>Domibacillus</taxon>
    </lineage>
</organism>
<proteinExistence type="inferred from homology"/>
<reference evidence="15 16" key="1">
    <citation type="submission" date="2017-01" db="EMBL/GenBank/DDBJ databases">
        <authorList>
            <person name="Mah S.A."/>
            <person name="Swanson W.J."/>
            <person name="Moy G.W."/>
            <person name="Vacquier V.D."/>
        </authorList>
    </citation>
    <scope>NUCLEOTIDE SEQUENCE [LARGE SCALE GENOMIC DNA]</scope>
    <source>
        <strain evidence="15 16">NIO-1016</strain>
    </source>
</reference>
<dbReference type="EMBL" id="FTLX01000001">
    <property type="protein sequence ID" value="SIQ09569.1"/>
    <property type="molecule type" value="Genomic_DNA"/>
</dbReference>
<reference evidence="17" key="2">
    <citation type="submission" date="2017-03" db="EMBL/GenBank/DDBJ databases">
        <title>Bacillus sp. V-88(T) DSM27956, whole genome shotgun sequencing project.</title>
        <authorList>
            <person name="Dastager S.G."/>
            <person name="Neurgaonkar P.S."/>
            <person name="Dharne M.S."/>
        </authorList>
    </citation>
    <scope>NUCLEOTIDE SEQUENCE [LARGE SCALE GENOMIC DNA]</scope>
    <source>
        <strain evidence="17">DSM 25145</strain>
    </source>
</reference>
<evidence type="ECO:0000256" key="10">
    <source>
        <dbReference type="ARBA" id="ARBA00023049"/>
    </source>
</evidence>
<dbReference type="STRING" id="1017273.SAMN05443094_101687"/>
<protein>
    <submittedName>
        <fullName evidence="15">Stage IV sporulation protein FB</fullName>
    </submittedName>
</protein>
<dbReference type="Pfam" id="PF02163">
    <property type="entry name" value="Peptidase_M50"/>
    <property type="match status" value="2"/>
</dbReference>
<evidence type="ECO:0000256" key="9">
    <source>
        <dbReference type="ARBA" id="ARBA00022989"/>
    </source>
</evidence>
<dbReference type="GO" id="GO:0046872">
    <property type="term" value="F:metal ion binding"/>
    <property type="evidence" value="ECO:0007669"/>
    <property type="project" value="UniProtKB-KW"/>
</dbReference>
<keyword evidence="7" id="KW-0378">Hydrolase</keyword>
<evidence type="ECO:0000256" key="6">
    <source>
        <dbReference type="ARBA" id="ARBA00022723"/>
    </source>
</evidence>
<evidence type="ECO:0000313" key="16">
    <source>
        <dbReference type="Proteomes" id="UP000186385"/>
    </source>
</evidence>
<keyword evidence="11 12" id="KW-0472">Membrane</keyword>